<dbReference type="Proteomes" id="UP000076842">
    <property type="component" value="Unassembled WGS sequence"/>
</dbReference>
<dbReference type="OrthoDB" id="10597558at2759"/>
<dbReference type="EMBL" id="KV424052">
    <property type="protein sequence ID" value="KZT52889.1"/>
    <property type="molecule type" value="Genomic_DNA"/>
</dbReference>
<dbReference type="InParanoid" id="A0A165DIN4"/>
<feature type="non-terminal residue" evidence="1">
    <location>
        <position position="100"/>
    </location>
</feature>
<organism evidence="1 2">
    <name type="scientific">Calocera cornea HHB12733</name>
    <dbReference type="NCBI Taxonomy" id="1353952"/>
    <lineage>
        <taxon>Eukaryota</taxon>
        <taxon>Fungi</taxon>
        <taxon>Dikarya</taxon>
        <taxon>Basidiomycota</taxon>
        <taxon>Agaricomycotina</taxon>
        <taxon>Dacrymycetes</taxon>
        <taxon>Dacrymycetales</taxon>
        <taxon>Dacrymycetaceae</taxon>
        <taxon>Calocera</taxon>
    </lineage>
</organism>
<keyword evidence="2" id="KW-1185">Reference proteome</keyword>
<name>A0A165DIN4_9BASI</name>
<accession>A0A165DIN4</accession>
<reference evidence="1 2" key="1">
    <citation type="journal article" date="2016" name="Mol. Biol. Evol.">
        <title>Comparative Genomics of Early-Diverging Mushroom-Forming Fungi Provides Insights into the Origins of Lignocellulose Decay Capabilities.</title>
        <authorList>
            <person name="Nagy L.G."/>
            <person name="Riley R."/>
            <person name="Tritt A."/>
            <person name="Adam C."/>
            <person name="Daum C."/>
            <person name="Floudas D."/>
            <person name="Sun H."/>
            <person name="Yadav J.S."/>
            <person name="Pangilinan J."/>
            <person name="Larsson K.H."/>
            <person name="Matsuura K."/>
            <person name="Barry K."/>
            <person name="Labutti K."/>
            <person name="Kuo R."/>
            <person name="Ohm R.A."/>
            <person name="Bhattacharya S.S."/>
            <person name="Shirouzu T."/>
            <person name="Yoshinaga Y."/>
            <person name="Martin F.M."/>
            <person name="Grigoriev I.V."/>
            <person name="Hibbett D.S."/>
        </authorList>
    </citation>
    <scope>NUCLEOTIDE SEQUENCE [LARGE SCALE GENOMIC DNA]</scope>
    <source>
        <strain evidence="1 2">HHB12733</strain>
    </source>
</reference>
<proteinExistence type="predicted"/>
<protein>
    <submittedName>
        <fullName evidence="1">Uncharacterized protein</fullName>
    </submittedName>
</protein>
<evidence type="ECO:0000313" key="1">
    <source>
        <dbReference type="EMBL" id="KZT52889.1"/>
    </source>
</evidence>
<gene>
    <name evidence="1" type="ORF">CALCODRAFT_501723</name>
</gene>
<sequence length="100" mass="11008">MTEVLPGCEIIGTHRQDCQELAARLTWITERVLDGVPPGAGGNASADEMVEWLRKATSEVETFLMLDETPGTSTSTILSARETVAKLRRNLNKMMLEFAV</sequence>
<dbReference type="AlphaFoldDB" id="A0A165DIN4"/>
<evidence type="ECO:0000313" key="2">
    <source>
        <dbReference type="Proteomes" id="UP000076842"/>
    </source>
</evidence>